<dbReference type="STRING" id="1077348.A0A2G8SHB0"/>
<evidence type="ECO:0000256" key="1">
    <source>
        <dbReference type="SAM" id="MobiDB-lite"/>
    </source>
</evidence>
<dbReference type="EMBL" id="AYKW01000009">
    <property type="protein sequence ID" value="PIL32958.1"/>
    <property type="molecule type" value="Genomic_DNA"/>
</dbReference>
<feature type="compositionally biased region" description="Low complexity" evidence="1">
    <location>
        <begin position="321"/>
        <end position="340"/>
    </location>
</feature>
<name>A0A2G8SHB0_9APHY</name>
<evidence type="ECO:0000313" key="2">
    <source>
        <dbReference type="EMBL" id="PIL32958.1"/>
    </source>
</evidence>
<feature type="region of interest" description="Disordered" evidence="1">
    <location>
        <begin position="1"/>
        <end position="109"/>
    </location>
</feature>
<feature type="compositionally biased region" description="Acidic residues" evidence="1">
    <location>
        <begin position="153"/>
        <end position="186"/>
    </location>
</feature>
<organism evidence="2 3">
    <name type="scientific">Ganoderma sinense ZZ0214-1</name>
    <dbReference type="NCBI Taxonomy" id="1077348"/>
    <lineage>
        <taxon>Eukaryota</taxon>
        <taxon>Fungi</taxon>
        <taxon>Dikarya</taxon>
        <taxon>Basidiomycota</taxon>
        <taxon>Agaricomycotina</taxon>
        <taxon>Agaricomycetes</taxon>
        <taxon>Polyporales</taxon>
        <taxon>Polyporaceae</taxon>
        <taxon>Ganoderma</taxon>
    </lineage>
</organism>
<protein>
    <submittedName>
        <fullName evidence="2">Uncharacterized protein</fullName>
    </submittedName>
</protein>
<accession>A0A2G8SHB0</accession>
<dbReference type="AlphaFoldDB" id="A0A2G8SHB0"/>
<feature type="region of interest" description="Disordered" evidence="1">
    <location>
        <begin position="122"/>
        <end position="191"/>
    </location>
</feature>
<sequence length="362" mass="39153">MGTPPPSNAENTNRRKETTQKKAKAAAGCRQGARGNLAPVITGPPPTPPRKKAKGKHGRDEDENDEESEEPKKKKTSRRQGCKAGSSSRGSSSHTPSAKVASPSQPVSPDVFENALAAFKRVQSSGVDSDDLDLGEDGSGKPPKNIVKLIFEESLEEEEGKDEEGAVDEDEDEDADENDAEGEGGDGNEGRSCLVEIYETKRCTPEPIAYVATLWQGDTSNRSGHRFRTAVHTILSVDFDAWKHHNGSVNVDIDSDADDDIDIFGSQWGDPETPVIHDPFNLDDDDGGNIRQRILNARKAELTRYQGDRTKAKQRAKAKQRSPSELPSPSSRSLSVELSEGPPPSDLAENGDRNGDADMVEG</sequence>
<feature type="region of interest" description="Disordered" evidence="1">
    <location>
        <begin position="303"/>
        <end position="362"/>
    </location>
</feature>
<proteinExistence type="predicted"/>
<reference evidence="2 3" key="1">
    <citation type="journal article" date="2015" name="Sci. Rep.">
        <title>Chromosome-level genome map provides insights into diverse defense mechanisms in the medicinal fungus Ganoderma sinense.</title>
        <authorList>
            <person name="Zhu Y."/>
            <person name="Xu J."/>
            <person name="Sun C."/>
            <person name="Zhou S."/>
            <person name="Xu H."/>
            <person name="Nelson D.R."/>
            <person name="Qian J."/>
            <person name="Song J."/>
            <person name="Luo H."/>
            <person name="Xiang L."/>
            <person name="Li Y."/>
            <person name="Xu Z."/>
            <person name="Ji A."/>
            <person name="Wang L."/>
            <person name="Lu S."/>
            <person name="Hayward A."/>
            <person name="Sun W."/>
            <person name="Li X."/>
            <person name="Schwartz D.C."/>
            <person name="Wang Y."/>
            <person name="Chen S."/>
        </authorList>
    </citation>
    <scope>NUCLEOTIDE SEQUENCE [LARGE SCALE GENOMIC DNA]</scope>
    <source>
        <strain evidence="2 3">ZZ0214-1</strain>
    </source>
</reference>
<keyword evidence="3" id="KW-1185">Reference proteome</keyword>
<evidence type="ECO:0000313" key="3">
    <source>
        <dbReference type="Proteomes" id="UP000230002"/>
    </source>
</evidence>
<comment type="caution">
    <text evidence="2">The sequence shown here is derived from an EMBL/GenBank/DDBJ whole genome shotgun (WGS) entry which is preliminary data.</text>
</comment>
<dbReference type="Proteomes" id="UP000230002">
    <property type="component" value="Unassembled WGS sequence"/>
</dbReference>
<gene>
    <name evidence="2" type="ORF">GSI_05076</name>
</gene>